<comment type="caution">
    <text evidence="6">The sequence shown here is derived from an EMBL/GenBank/DDBJ whole genome shotgun (WGS) entry which is preliminary data.</text>
</comment>
<organism evidence="6 7">
    <name type="scientific">Caerostris darwini</name>
    <dbReference type="NCBI Taxonomy" id="1538125"/>
    <lineage>
        <taxon>Eukaryota</taxon>
        <taxon>Metazoa</taxon>
        <taxon>Ecdysozoa</taxon>
        <taxon>Arthropoda</taxon>
        <taxon>Chelicerata</taxon>
        <taxon>Arachnida</taxon>
        <taxon>Araneae</taxon>
        <taxon>Araneomorphae</taxon>
        <taxon>Entelegynae</taxon>
        <taxon>Araneoidea</taxon>
        <taxon>Araneidae</taxon>
        <taxon>Caerostris</taxon>
    </lineage>
</organism>
<name>A0AAV4WCT3_9ARAC</name>
<dbReference type="SMART" id="SM00192">
    <property type="entry name" value="LDLa"/>
    <property type="match status" value="1"/>
</dbReference>
<dbReference type="InterPro" id="IPR036055">
    <property type="entry name" value="LDL_receptor-like_sf"/>
</dbReference>
<evidence type="ECO:0008006" key="8">
    <source>
        <dbReference type="Google" id="ProtNLM"/>
    </source>
</evidence>
<dbReference type="InterPro" id="IPR042333">
    <property type="entry name" value="LRAD2/Mig-13-like"/>
</dbReference>
<keyword evidence="1 2" id="KW-1015">Disulfide bond</keyword>
<evidence type="ECO:0000256" key="5">
    <source>
        <dbReference type="SAM" id="SignalP"/>
    </source>
</evidence>
<evidence type="ECO:0000256" key="4">
    <source>
        <dbReference type="SAM" id="Phobius"/>
    </source>
</evidence>
<dbReference type="Gene3D" id="4.10.400.10">
    <property type="entry name" value="Low-density Lipoprotein Receptor"/>
    <property type="match status" value="1"/>
</dbReference>
<dbReference type="Proteomes" id="UP001054837">
    <property type="component" value="Unassembled WGS sequence"/>
</dbReference>
<evidence type="ECO:0000256" key="2">
    <source>
        <dbReference type="PROSITE-ProRule" id="PRU00124"/>
    </source>
</evidence>
<dbReference type="InterPro" id="IPR002172">
    <property type="entry name" value="LDrepeatLR_classA_rpt"/>
</dbReference>
<keyword evidence="7" id="KW-1185">Reference proteome</keyword>
<dbReference type="Pfam" id="PF00057">
    <property type="entry name" value="Ldl_recept_a"/>
    <property type="match status" value="1"/>
</dbReference>
<proteinExistence type="predicted"/>
<feature type="region of interest" description="Disordered" evidence="3">
    <location>
        <begin position="280"/>
        <end position="310"/>
    </location>
</feature>
<evidence type="ECO:0000256" key="3">
    <source>
        <dbReference type="SAM" id="MobiDB-lite"/>
    </source>
</evidence>
<dbReference type="PANTHER" id="PTHR24652">
    <property type="entry name" value="LOW-DENSITY LIPOPROTEIN RECEPTOR CLASS A DOMAIN-CONTAINING PROTEIN 2"/>
    <property type="match status" value="1"/>
</dbReference>
<accession>A0AAV4WCT3</accession>
<evidence type="ECO:0000313" key="7">
    <source>
        <dbReference type="Proteomes" id="UP001054837"/>
    </source>
</evidence>
<dbReference type="SUPFAM" id="SSF57424">
    <property type="entry name" value="LDL receptor-like module"/>
    <property type="match status" value="1"/>
</dbReference>
<dbReference type="PROSITE" id="PS50068">
    <property type="entry name" value="LDLRA_2"/>
    <property type="match status" value="1"/>
</dbReference>
<keyword evidence="5" id="KW-0732">Signal</keyword>
<sequence length="310" mass="35242">MLYLECIILILLAGHIVNREESTYAIIELDDYLGSTIHEVRLGTHRNSSFILRGFRESTHKNASQTRFTLMILTDKNNGAVINIEHLNVNAGCDSGEYLRFTSGNKTVTFCEKIVNPFDVPGSIYFYGETIQISYFTLSKITTYVEMTVTGFTNYPCLSDVLFQCANKICIFKELICDFQNNCGDFSDEKSVIFNSRCDKYHVDEASGFIPLFISLPIVLMGATLILYCCIKRRRQESEYETAEVLYLYEGHGPTNIIPKTETKEFNVNNTQNVPRLDSDEMYRMKSEISEEHGTIPSNDKEATTSSAKK</sequence>
<feature type="chain" id="PRO_5043820099" description="CUB domain-containing protein" evidence="5">
    <location>
        <begin position="20"/>
        <end position="310"/>
    </location>
</feature>
<evidence type="ECO:0000256" key="1">
    <source>
        <dbReference type="ARBA" id="ARBA00023157"/>
    </source>
</evidence>
<reference evidence="6 7" key="1">
    <citation type="submission" date="2021-06" db="EMBL/GenBank/DDBJ databases">
        <title>Caerostris darwini draft genome.</title>
        <authorList>
            <person name="Kono N."/>
            <person name="Arakawa K."/>
        </authorList>
    </citation>
    <scope>NUCLEOTIDE SEQUENCE [LARGE SCALE GENOMIC DNA]</scope>
</reference>
<protein>
    <recommendedName>
        <fullName evidence="8">CUB domain-containing protein</fullName>
    </recommendedName>
</protein>
<keyword evidence="4" id="KW-0472">Membrane</keyword>
<feature type="compositionally biased region" description="Basic and acidic residues" evidence="3">
    <location>
        <begin position="280"/>
        <end position="303"/>
    </location>
</feature>
<feature type="signal peptide" evidence="5">
    <location>
        <begin position="1"/>
        <end position="19"/>
    </location>
</feature>
<dbReference type="AlphaFoldDB" id="A0AAV4WCT3"/>
<dbReference type="EMBL" id="BPLQ01014469">
    <property type="protein sequence ID" value="GIY80034.1"/>
    <property type="molecule type" value="Genomic_DNA"/>
</dbReference>
<feature type="transmembrane region" description="Helical" evidence="4">
    <location>
        <begin position="208"/>
        <end position="231"/>
    </location>
</feature>
<comment type="caution">
    <text evidence="2">Lacks conserved residue(s) required for the propagation of feature annotation.</text>
</comment>
<keyword evidence="4" id="KW-1133">Transmembrane helix</keyword>
<gene>
    <name evidence="6" type="primary">AVEN_195666_1</name>
    <name evidence="6" type="ORF">CDAR_507281</name>
</gene>
<feature type="disulfide bond" evidence="2">
    <location>
        <begin position="165"/>
        <end position="183"/>
    </location>
</feature>
<keyword evidence="4" id="KW-0812">Transmembrane</keyword>
<evidence type="ECO:0000313" key="6">
    <source>
        <dbReference type="EMBL" id="GIY80034.1"/>
    </source>
</evidence>
<dbReference type="CDD" id="cd00112">
    <property type="entry name" value="LDLa"/>
    <property type="match status" value="1"/>
</dbReference>